<dbReference type="Gene3D" id="3.30.479.20">
    <property type="entry name" value="Elongation factor Ts, dimerisation domain"/>
    <property type="match status" value="1"/>
</dbReference>
<evidence type="ECO:0000313" key="6">
    <source>
        <dbReference type="Proteomes" id="UP000836841"/>
    </source>
</evidence>
<dbReference type="InterPro" id="IPR001816">
    <property type="entry name" value="Transl_elong_EFTs/EF1B"/>
</dbReference>
<sequence>MESTSRKAMHVVAARPLFLSKDLAESTAKSQMAVEKMVEGRLRKYYEKVALMEQKFVKNNAINIKAMNIEIFHAIPQTMVDNLSKEVGSPVKFVNFLRIEVGEGTK</sequence>
<dbReference type="Proteomes" id="UP000836841">
    <property type="component" value="Chromosome 6"/>
</dbReference>
<keyword evidence="2 3" id="KW-0648">Protein biosynthesis</keyword>
<dbReference type="HAMAP" id="MF_00050">
    <property type="entry name" value="EF_Ts"/>
    <property type="match status" value="1"/>
</dbReference>
<dbReference type="PANTHER" id="PTHR11741">
    <property type="entry name" value="ELONGATION FACTOR TS"/>
    <property type="match status" value="1"/>
</dbReference>
<evidence type="ECO:0000256" key="1">
    <source>
        <dbReference type="ARBA" id="ARBA00022768"/>
    </source>
</evidence>
<dbReference type="GO" id="GO:0005739">
    <property type="term" value="C:mitochondrion"/>
    <property type="evidence" value="ECO:0007669"/>
    <property type="project" value="UniProtKB-SubCell"/>
</dbReference>
<name>A0AAU9SQP9_THLAR</name>
<proteinExistence type="inferred from homology"/>
<keyword evidence="1 3" id="KW-0251">Elongation factor</keyword>
<dbReference type="GO" id="GO:0070125">
    <property type="term" value="P:mitochondrial translational elongation"/>
    <property type="evidence" value="ECO:0007669"/>
    <property type="project" value="TreeGrafter"/>
</dbReference>
<dbReference type="PANTHER" id="PTHR11741:SF0">
    <property type="entry name" value="ELONGATION FACTOR TS, MITOCHONDRIAL"/>
    <property type="match status" value="1"/>
</dbReference>
<dbReference type="SUPFAM" id="SSF54713">
    <property type="entry name" value="Elongation factor Ts (EF-Ts), dimerisation domain"/>
    <property type="match status" value="1"/>
</dbReference>
<reference evidence="5 6" key="1">
    <citation type="submission" date="2022-03" db="EMBL/GenBank/DDBJ databases">
        <authorList>
            <person name="Nunn A."/>
            <person name="Chopra R."/>
            <person name="Nunn A."/>
            <person name="Contreras Garrido A."/>
        </authorList>
    </citation>
    <scope>NUCLEOTIDE SEQUENCE [LARGE SCALE GENOMIC DNA]</scope>
</reference>
<accession>A0AAU9SQP9</accession>
<feature type="domain" description="Translation elongation factor EFTs/EF1B dimerisation" evidence="4">
    <location>
        <begin position="21"/>
        <end position="103"/>
    </location>
</feature>
<protein>
    <recommendedName>
        <fullName evidence="3">Elongation factor Ts, mitochondrial</fullName>
        <shortName evidence="3">EF-Ts</shortName>
        <shortName evidence="3">EF-TsMt</shortName>
    </recommendedName>
</protein>
<evidence type="ECO:0000256" key="3">
    <source>
        <dbReference type="HAMAP-Rule" id="MF_03135"/>
    </source>
</evidence>
<organism evidence="5 6">
    <name type="scientific">Thlaspi arvense</name>
    <name type="common">Field penny-cress</name>
    <dbReference type="NCBI Taxonomy" id="13288"/>
    <lineage>
        <taxon>Eukaryota</taxon>
        <taxon>Viridiplantae</taxon>
        <taxon>Streptophyta</taxon>
        <taxon>Embryophyta</taxon>
        <taxon>Tracheophyta</taxon>
        <taxon>Spermatophyta</taxon>
        <taxon>Magnoliopsida</taxon>
        <taxon>eudicotyledons</taxon>
        <taxon>Gunneridae</taxon>
        <taxon>Pentapetalae</taxon>
        <taxon>rosids</taxon>
        <taxon>malvids</taxon>
        <taxon>Brassicales</taxon>
        <taxon>Brassicaceae</taxon>
        <taxon>Thlaspideae</taxon>
        <taxon>Thlaspi</taxon>
    </lineage>
</organism>
<gene>
    <name evidence="3" type="primary">EFTS</name>
    <name evidence="5" type="ORF">TAV2_LOCUS19409</name>
</gene>
<dbReference type="InterPro" id="IPR036402">
    <property type="entry name" value="EF-Ts_dimer_sf"/>
</dbReference>
<evidence type="ECO:0000313" key="5">
    <source>
        <dbReference type="EMBL" id="CAH2071096.1"/>
    </source>
</evidence>
<comment type="subcellular location">
    <subcellularLocation>
        <location evidence="3">Mitochondrion</location>
    </subcellularLocation>
</comment>
<comment type="similarity">
    <text evidence="3">Belongs to the EF-Ts family.</text>
</comment>
<comment type="function">
    <text evidence="3">Associates with the EF-Tu.GDP complex and induces the exchange of GDP to GTP. It remains bound to the aminoacyl-tRNA.EF-Tu.GTP complex up to the GTP hydrolysis stage on the ribosome.</text>
</comment>
<evidence type="ECO:0000259" key="4">
    <source>
        <dbReference type="Pfam" id="PF00889"/>
    </source>
</evidence>
<keyword evidence="6" id="KW-1185">Reference proteome</keyword>
<dbReference type="EMBL" id="OU466862">
    <property type="protein sequence ID" value="CAH2071096.1"/>
    <property type="molecule type" value="Genomic_DNA"/>
</dbReference>
<dbReference type="InterPro" id="IPR014039">
    <property type="entry name" value="Transl_elong_EFTs/EF1B_dimer"/>
</dbReference>
<dbReference type="Pfam" id="PF00889">
    <property type="entry name" value="EF_TS"/>
    <property type="match status" value="1"/>
</dbReference>
<keyword evidence="3" id="KW-0496">Mitochondrion</keyword>
<evidence type="ECO:0000256" key="2">
    <source>
        <dbReference type="ARBA" id="ARBA00022917"/>
    </source>
</evidence>
<dbReference type="AlphaFoldDB" id="A0AAU9SQP9"/>
<dbReference type="GO" id="GO:0003746">
    <property type="term" value="F:translation elongation factor activity"/>
    <property type="evidence" value="ECO:0007669"/>
    <property type="project" value="UniProtKB-UniRule"/>
</dbReference>